<proteinExistence type="predicted"/>
<dbReference type="EMBL" id="RBQG01000119">
    <property type="protein sequence ID" value="RMP15309.1"/>
    <property type="molecule type" value="Genomic_DNA"/>
</dbReference>
<evidence type="ECO:0000313" key="1">
    <source>
        <dbReference type="EMBL" id="RMP15309.1"/>
    </source>
</evidence>
<evidence type="ECO:0000313" key="2">
    <source>
        <dbReference type="EMBL" id="RMQ26834.1"/>
    </source>
</evidence>
<sequence length="57" mass="5995">MFAHTGPCDLLPTARQAMHGMSGEPVRESTDGGGAFKIGRRASRAACRRGASHDSHS</sequence>
<dbReference type="Proteomes" id="UP000267908">
    <property type="component" value="Unassembled WGS sequence"/>
</dbReference>
<protein>
    <submittedName>
        <fullName evidence="1">Uncharacterized protein</fullName>
    </submittedName>
</protein>
<name>A0A0P9P9R6_9PSED</name>
<organism evidence="1 3">
    <name type="scientific">Pseudomonas syringae pv. delphinii</name>
    <dbReference type="NCBI Taxonomy" id="192088"/>
    <lineage>
        <taxon>Bacteria</taxon>
        <taxon>Pseudomonadati</taxon>
        <taxon>Pseudomonadota</taxon>
        <taxon>Gammaproteobacteria</taxon>
        <taxon>Pseudomonadales</taxon>
        <taxon>Pseudomonadaceae</taxon>
        <taxon>Pseudomonas</taxon>
    </lineage>
</organism>
<evidence type="ECO:0000313" key="3">
    <source>
        <dbReference type="Proteomes" id="UP000267908"/>
    </source>
</evidence>
<evidence type="ECO:0000313" key="4">
    <source>
        <dbReference type="Proteomes" id="UP000269044"/>
    </source>
</evidence>
<gene>
    <name evidence="2" type="ORF">ALQ08_101999</name>
    <name evidence="1" type="ORF">ALQ28_101860</name>
</gene>
<comment type="caution">
    <text evidence="1">The sequence shown here is derived from an EMBL/GenBank/DDBJ whole genome shotgun (WGS) entry which is preliminary data.</text>
</comment>
<dbReference type="EMBL" id="RBRA01000074">
    <property type="protein sequence ID" value="RMQ26834.1"/>
    <property type="molecule type" value="Genomic_DNA"/>
</dbReference>
<accession>A0A0P9P9R6</accession>
<dbReference type="AlphaFoldDB" id="A0A0P9P9R6"/>
<dbReference type="Proteomes" id="UP000269044">
    <property type="component" value="Unassembled WGS sequence"/>
</dbReference>
<reference evidence="3 4" key="1">
    <citation type="submission" date="2018-08" db="EMBL/GenBank/DDBJ databases">
        <title>Recombination of ecologically and evolutionarily significant loci maintains genetic cohesion in the Pseudomonas syringae species complex.</title>
        <authorList>
            <person name="Dillon M."/>
            <person name="Thakur S."/>
            <person name="Almeida R.N.D."/>
            <person name="Weir B.S."/>
            <person name="Guttman D.S."/>
        </authorList>
    </citation>
    <scope>NUCLEOTIDE SEQUENCE [LARGE SCALE GENOMIC DNA]</scope>
    <source>
        <strain evidence="2 4">ICMP 13052</strain>
        <strain evidence="1 3">ICMP 4330</strain>
    </source>
</reference>